<dbReference type="EMBL" id="HBKQ01042736">
    <property type="protein sequence ID" value="CAE2266896.1"/>
    <property type="molecule type" value="Transcribed_RNA"/>
</dbReference>
<accession>A0A7S4N5C0</accession>
<keyword evidence="3 6" id="KW-0812">Transmembrane</keyword>
<evidence type="ECO:0000256" key="1">
    <source>
        <dbReference type="ARBA" id="ARBA00004508"/>
    </source>
</evidence>
<dbReference type="GO" id="GO:0031969">
    <property type="term" value="C:chloroplast membrane"/>
    <property type="evidence" value="ECO:0007669"/>
    <property type="project" value="UniProtKB-SubCell"/>
</dbReference>
<evidence type="ECO:0000256" key="6">
    <source>
        <dbReference type="SAM" id="Phobius"/>
    </source>
</evidence>
<proteinExistence type="inferred from homology"/>
<evidence type="ECO:0000256" key="7">
    <source>
        <dbReference type="SAM" id="SignalP"/>
    </source>
</evidence>
<keyword evidence="5 6" id="KW-0472">Membrane</keyword>
<evidence type="ECO:0000256" key="4">
    <source>
        <dbReference type="ARBA" id="ARBA00022989"/>
    </source>
</evidence>
<name>A0A7S4N5C0_9STRA</name>
<dbReference type="AlphaFoldDB" id="A0A7S4N5C0"/>
<gene>
    <name evidence="8" type="ORF">OAUR00152_LOCUS29413</name>
</gene>
<dbReference type="PANTHER" id="PTHR33510:SF5">
    <property type="entry name" value="PROTEIN TIC 20-II, CHLOROPLASTIC"/>
    <property type="match status" value="1"/>
</dbReference>
<dbReference type="Pfam" id="PF16166">
    <property type="entry name" value="TIC20"/>
    <property type="match status" value="1"/>
</dbReference>
<evidence type="ECO:0000256" key="3">
    <source>
        <dbReference type="ARBA" id="ARBA00022692"/>
    </source>
</evidence>
<keyword evidence="7" id="KW-0732">Signal</keyword>
<evidence type="ECO:0000256" key="5">
    <source>
        <dbReference type="ARBA" id="ARBA00023136"/>
    </source>
</evidence>
<evidence type="ECO:0000313" key="8">
    <source>
        <dbReference type="EMBL" id="CAE2266896.1"/>
    </source>
</evidence>
<protein>
    <recommendedName>
        <fullName evidence="9">Protein TIC 20</fullName>
    </recommendedName>
</protein>
<evidence type="ECO:0008006" key="9">
    <source>
        <dbReference type="Google" id="ProtNLM"/>
    </source>
</evidence>
<feature type="signal peptide" evidence="7">
    <location>
        <begin position="1"/>
        <end position="31"/>
    </location>
</feature>
<keyword evidence="4 6" id="KW-1133">Transmembrane helix</keyword>
<feature type="transmembrane region" description="Helical" evidence="6">
    <location>
        <begin position="136"/>
        <end position="157"/>
    </location>
</feature>
<comment type="subcellular location">
    <subcellularLocation>
        <location evidence="1">Plastid</location>
        <location evidence="1">Chloroplast membrane</location>
        <topology evidence="1">Multi-pass membrane protein</topology>
    </subcellularLocation>
</comment>
<feature type="transmembrane region" description="Helical" evidence="6">
    <location>
        <begin position="207"/>
        <end position="224"/>
    </location>
</feature>
<sequence length="246" mass="26371">MMQRSYGRGRYGAVLASLALFTGLLASQGNAFVPPIGSNNVLRSAGRIGDGGFTVKSPWSMNVGNTAGASGKKNRHGGHLLTMKMWGDEGDIVGQDRIKSCIPYLLPLADGHHFGKYIFLNFPALRAVDEVTIAPLAHFLDSVPFLSLIVFLVLSLGTRNSDMARGVRFNAQQAILVDIALIFPELIGSGMDGVAMPTVLMASASNFVWYFMTACVGYSVVNNLRGKKPDQIPFISNAAEMAVGPF</sequence>
<dbReference type="InterPro" id="IPR005691">
    <property type="entry name" value="Tic20"/>
</dbReference>
<feature type="transmembrane region" description="Helical" evidence="6">
    <location>
        <begin position="169"/>
        <end position="187"/>
    </location>
</feature>
<dbReference type="PANTHER" id="PTHR33510">
    <property type="entry name" value="PROTEIN TIC 20-II, CHLOROPLASTIC"/>
    <property type="match status" value="1"/>
</dbReference>
<reference evidence="8" key="1">
    <citation type="submission" date="2021-01" db="EMBL/GenBank/DDBJ databases">
        <authorList>
            <person name="Corre E."/>
            <person name="Pelletier E."/>
            <person name="Niang G."/>
            <person name="Scheremetjew M."/>
            <person name="Finn R."/>
            <person name="Kale V."/>
            <person name="Holt S."/>
            <person name="Cochrane G."/>
            <person name="Meng A."/>
            <person name="Brown T."/>
            <person name="Cohen L."/>
        </authorList>
    </citation>
    <scope>NUCLEOTIDE SEQUENCE</scope>
    <source>
        <strain evidence="8">Isolate 1302-5</strain>
    </source>
</reference>
<comment type="similarity">
    <text evidence="2">Belongs to the Tic20 family.</text>
</comment>
<feature type="chain" id="PRO_5031512401" description="Protein TIC 20" evidence="7">
    <location>
        <begin position="32"/>
        <end position="246"/>
    </location>
</feature>
<evidence type="ECO:0000256" key="2">
    <source>
        <dbReference type="ARBA" id="ARBA00009596"/>
    </source>
</evidence>
<organism evidence="8">
    <name type="scientific">Odontella aurita</name>
    <dbReference type="NCBI Taxonomy" id="265563"/>
    <lineage>
        <taxon>Eukaryota</taxon>
        <taxon>Sar</taxon>
        <taxon>Stramenopiles</taxon>
        <taxon>Ochrophyta</taxon>
        <taxon>Bacillariophyta</taxon>
        <taxon>Mediophyceae</taxon>
        <taxon>Biddulphiophycidae</taxon>
        <taxon>Eupodiscales</taxon>
        <taxon>Odontellaceae</taxon>
        <taxon>Odontella</taxon>
    </lineage>
</organism>